<proteinExistence type="predicted"/>
<evidence type="ECO:0000259" key="3">
    <source>
        <dbReference type="Pfam" id="PF03358"/>
    </source>
</evidence>
<dbReference type="PANTHER" id="PTHR43278">
    <property type="entry name" value="NAD(P)H-DEPENDENT FMN-CONTAINING OXIDOREDUCTASE YWQN-RELATED"/>
    <property type="match status" value="1"/>
</dbReference>
<dbReference type="InterPro" id="IPR005025">
    <property type="entry name" value="FMN_Rdtase-like_dom"/>
</dbReference>
<dbReference type="InterPro" id="IPR029039">
    <property type="entry name" value="Flavoprotein-like_sf"/>
</dbReference>
<dbReference type="RefSeq" id="WP_095343711.1">
    <property type="nucleotide sequence ID" value="NZ_NCWU01000009.1"/>
</dbReference>
<accession>A0AAE5KQT8</accession>
<gene>
    <name evidence="4" type="ORF">B8W87_07710</name>
</gene>
<evidence type="ECO:0000256" key="2">
    <source>
        <dbReference type="ARBA" id="ARBA00022643"/>
    </source>
</evidence>
<feature type="domain" description="NADPH-dependent FMN reductase-like" evidence="3">
    <location>
        <begin position="1"/>
        <end position="106"/>
    </location>
</feature>
<evidence type="ECO:0000313" key="4">
    <source>
        <dbReference type="EMBL" id="PAK85282.1"/>
    </source>
</evidence>
<dbReference type="Gene3D" id="3.40.50.360">
    <property type="match status" value="1"/>
</dbReference>
<protein>
    <submittedName>
        <fullName evidence="4">NAD(P)H dehydrogenase</fullName>
    </submittedName>
</protein>
<dbReference type="Proteomes" id="UP000216195">
    <property type="component" value="Unassembled WGS sequence"/>
</dbReference>
<keyword evidence="1" id="KW-0285">Flavoprotein</keyword>
<dbReference type="AlphaFoldDB" id="A0AAE5KQT8"/>
<dbReference type="EMBL" id="NCWU01000009">
    <property type="protein sequence ID" value="PAK85282.1"/>
    <property type="molecule type" value="Genomic_DNA"/>
</dbReference>
<keyword evidence="2" id="KW-0288">FMN</keyword>
<reference evidence="4 5" key="1">
    <citation type="submission" date="2017-04" db="EMBL/GenBank/DDBJ databases">
        <title>Kefir bacterial isolates.</title>
        <authorList>
            <person name="Kim Y."/>
            <person name="Blasche S."/>
            <person name="Patil K.R."/>
        </authorList>
    </citation>
    <scope>NUCLEOTIDE SEQUENCE [LARGE SCALE GENOMIC DNA]</scope>
    <source>
        <strain evidence="4 5">OG2-1</strain>
    </source>
</reference>
<dbReference type="InterPro" id="IPR051796">
    <property type="entry name" value="ISF_SsuE-like"/>
</dbReference>
<comment type="caution">
    <text evidence="4">The sequence shown here is derived from an EMBL/GenBank/DDBJ whole genome shotgun (WGS) entry which is preliminary data.</text>
</comment>
<dbReference type="Pfam" id="PF03358">
    <property type="entry name" value="FMN_red"/>
    <property type="match status" value="1"/>
</dbReference>
<dbReference type="GO" id="GO:0016491">
    <property type="term" value="F:oxidoreductase activity"/>
    <property type="evidence" value="ECO:0007669"/>
    <property type="project" value="InterPro"/>
</dbReference>
<name>A0AAE5KQT8_9MICC</name>
<organism evidence="4 5">
    <name type="scientific">Rothia dentocariosa</name>
    <dbReference type="NCBI Taxonomy" id="2047"/>
    <lineage>
        <taxon>Bacteria</taxon>
        <taxon>Bacillati</taxon>
        <taxon>Actinomycetota</taxon>
        <taxon>Actinomycetes</taxon>
        <taxon>Micrococcales</taxon>
        <taxon>Micrococcaceae</taxon>
        <taxon>Rothia</taxon>
    </lineage>
</organism>
<dbReference type="SUPFAM" id="SSF52218">
    <property type="entry name" value="Flavoproteins"/>
    <property type="match status" value="1"/>
</dbReference>
<dbReference type="PANTHER" id="PTHR43278:SF4">
    <property type="entry name" value="NAD(P)H-DEPENDENT FMN-CONTAINING OXIDOREDUCTASE YWQN-RELATED"/>
    <property type="match status" value="1"/>
</dbReference>
<evidence type="ECO:0000256" key="1">
    <source>
        <dbReference type="ARBA" id="ARBA00022630"/>
    </source>
</evidence>
<evidence type="ECO:0000313" key="5">
    <source>
        <dbReference type="Proteomes" id="UP000216195"/>
    </source>
</evidence>
<sequence length="148" mass="16270">MSILFINGGEKGGNTSALGQRLLAGLDFDQIDLADHKVYDHGQHFDDDEFDQVLARFKQADTIVLGSPVYWHDLSGMIRNLLDRFYGPVAEGSMAGKRLFFIFQGAAPTPAMLERAESTVSRFAGLYGMEYMGMATNAREAADLASKI</sequence>